<organism evidence="1 2">
    <name type="scientific">Candidatus Sungiibacteriota bacterium</name>
    <dbReference type="NCBI Taxonomy" id="2750080"/>
    <lineage>
        <taxon>Bacteria</taxon>
        <taxon>Candidatus Sungiibacteriota</taxon>
    </lineage>
</organism>
<dbReference type="AlphaFoldDB" id="A0A9D6LQZ7"/>
<protein>
    <submittedName>
        <fullName evidence="1">Methyltransferase domain-containing protein</fullName>
    </submittedName>
</protein>
<dbReference type="EMBL" id="JACQCQ010000002">
    <property type="protein sequence ID" value="MBI3627212.1"/>
    <property type="molecule type" value="Genomic_DNA"/>
</dbReference>
<evidence type="ECO:0000313" key="1">
    <source>
        <dbReference type="EMBL" id="MBI3627212.1"/>
    </source>
</evidence>
<dbReference type="Pfam" id="PF13489">
    <property type="entry name" value="Methyltransf_23"/>
    <property type="match status" value="1"/>
</dbReference>
<gene>
    <name evidence="1" type="ORF">HY220_00470</name>
</gene>
<keyword evidence="1" id="KW-0808">Transferase</keyword>
<dbReference type="SUPFAM" id="SSF53335">
    <property type="entry name" value="S-adenosyl-L-methionine-dependent methyltransferases"/>
    <property type="match status" value="1"/>
</dbReference>
<accession>A0A9D6LQZ7</accession>
<dbReference type="InterPro" id="IPR029063">
    <property type="entry name" value="SAM-dependent_MTases_sf"/>
</dbReference>
<dbReference type="GO" id="GO:0032259">
    <property type="term" value="P:methylation"/>
    <property type="evidence" value="ECO:0007669"/>
    <property type="project" value="UniProtKB-KW"/>
</dbReference>
<comment type="caution">
    <text evidence="1">The sequence shown here is derived from an EMBL/GenBank/DDBJ whole genome shotgun (WGS) entry which is preliminary data.</text>
</comment>
<dbReference type="GO" id="GO:0008168">
    <property type="term" value="F:methyltransferase activity"/>
    <property type="evidence" value="ECO:0007669"/>
    <property type="project" value="UniProtKB-KW"/>
</dbReference>
<dbReference type="Proteomes" id="UP000808388">
    <property type="component" value="Unassembled WGS sequence"/>
</dbReference>
<reference evidence="1" key="1">
    <citation type="submission" date="2020-07" db="EMBL/GenBank/DDBJ databases">
        <title>Huge and variable diversity of episymbiotic CPR bacteria and DPANN archaea in groundwater ecosystems.</title>
        <authorList>
            <person name="He C.Y."/>
            <person name="Keren R."/>
            <person name="Whittaker M."/>
            <person name="Farag I.F."/>
            <person name="Doudna J."/>
            <person name="Cate J.H.D."/>
            <person name="Banfield J.F."/>
        </authorList>
    </citation>
    <scope>NUCLEOTIDE SEQUENCE</scope>
    <source>
        <strain evidence="1">NC_groundwater_972_Pr1_S-0.2um_49_27</strain>
    </source>
</reference>
<keyword evidence="1" id="KW-0489">Methyltransferase</keyword>
<name>A0A9D6LQZ7_9BACT</name>
<sequence>MKSIAEQVATRYIGAGRYFRGEYKKDGLAAIVLLGKKFPFYKNVVYKFYQPRKFQRYFLTDDQFGKFLEGTILDVGSREDTMKSVLKRNAVLVDKNNPNLLPFDWEKADLPFPANSFDTVVCLDTLEHINDLHRSFYDLLRVSKHYVIISLPNPWRKTFKRMLGGTWDKGDYGLPPEKPFDRHKWFFNTEDIEYFIFYNSVTSPYPYEIRELRYHIPVTVRKHRIMYPLARLILPERYIKNLFVNTFFFVIEKKNGK</sequence>
<dbReference type="Gene3D" id="3.40.50.150">
    <property type="entry name" value="Vaccinia Virus protein VP39"/>
    <property type="match status" value="1"/>
</dbReference>
<evidence type="ECO:0000313" key="2">
    <source>
        <dbReference type="Proteomes" id="UP000808388"/>
    </source>
</evidence>
<proteinExistence type="predicted"/>